<organism evidence="2 3">
    <name type="scientific">Phoenix dactylifera</name>
    <name type="common">Date palm</name>
    <dbReference type="NCBI Taxonomy" id="42345"/>
    <lineage>
        <taxon>Eukaryota</taxon>
        <taxon>Viridiplantae</taxon>
        <taxon>Streptophyta</taxon>
        <taxon>Embryophyta</taxon>
        <taxon>Tracheophyta</taxon>
        <taxon>Spermatophyta</taxon>
        <taxon>Magnoliopsida</taxon>
        <taxon>Liliopsida</taxon>
        <taxon>Arecaceae</taxon>
        <taxon>Coryphoideae</taxon>
        <taxon>Phoeniceae</taxon>
        <taxon>Phoenix</taxon>
    </lineage>
</organism>
<protein>
    <submittedName>
        <fullName evidence="3">Uncharacterized protein LOC113463275</fullName>
    </submittedName>
</protein>
<proteinExistence type="predicted"/>
<keyword evidence="2" id="KW-1185">Reference proteome</keyword>
<dbReference type="KEGG" id="pda:113463275"/>
<gene>
    <name evidence="3" type="primary">LOC113463275</name>
</gene>
<feature type="transmembrane region" description="Helical" evidence="1">
    <location>
        <begin position="90"/>
        <end position="110"/>
    </location>
</feature>
<dbReference type="AlphaFoldDB" id="A0A8B8J907"/>
<keyword evidence="1" id="KW-0812">Transmembrane</keyword>
<accession>A0A8B8J907</accession>
<dbReference type="GeneID" id="113463275"/>
<evidence type="ECO:0000256" key="1">
    <source>
        <dbReference type="SAM" id="Phobius"/>
    </source>
</evidence>
<dbReference type="RefSeq" id="XP_026663685.2">
    <property type="nucleotide sequence ID" value="XM_026807884.2"/>
</dbReference>
<evidence type="ECO:0000313" key="2">
    <source>
        <dbReference type="Proteomes" id="UP000228380"/>
    </source>
</evidence>
<keyword evidence="1" id="KW-0472">Membrane</keyword>
<dbReference type="Proteomes" id="UP000228380">
    <property type="component" value="Chromosome 4"/>
</dbReference>
<reference evidence="3" key="2">
    <citation type="submission" date="2025-08" db="UniProtKB">
        <authorList>
            <consortium name="RefSeq"/>
        </authorList>
    </citation>
    <scope>IDENTIFICATION</scope>
    <source>
        <tissue evidence="3">Young leaves</tissue>
    </source>
</reference>
<sequence>MYEAASSTAGPSPSLLSKTRWARGVTKAVTHYMALSTTSSIECDSPSSWPFVKFFFRGYSRMVGLLSSNLYDEQPQLNLMYEIYLRNLTLPKFLIVTVLVFISSLVSVSVREGLRANFEGLVSACYVERCPRPEPFIEPPPQDETRSTRKCSSKSCEETPSVEQQAMIAAALSDAERFFEIADTATELTDIKSTDHYPDVSVGDKVYFGYPVASFCAYASGRHFSRSVWSLCCKLALCRAKLGAWC</sequence>
<name>A0A8B8J907_PHODC</name>
<keyword evidence="1" id="KW-1133">Transmembrane helix</keyword>
<evidence type="ECO:0000313" key="3">
    <source>
        <dbReference type="RefSeq" id="XP_026663685.2"/>
    </source>
</evidence>
<dbReference type="OrthoDB" id="272392at2759"/>
<reference evidence="2" key="1">
    <citation type="journal article" date="2019" name="Nat. Commun.">
        <title>Genome-wide association mapping of date palm fruit traits.</title>
        <authorList>
            <person name="Hazzouri K.M."/>
            <person name="Gros-Balthazard M."/>
            <person name="Flowers J.M."/>
            <person name="Copetti D."/>
            <person name="Lemansour A."/>
            <person name="Lebrun M."/>
            <person name="Masmoudi K."/>
            <person name="Ferrand S."/>
            <person name="Dhar M.I."/>
            <person name="Fresquez Z.A."/>
            <person name="Rosas U."/>
            <person name="Zhang J."/>
            <person name="Talag J."/>
            <person name="Lee S."/>
            <person name="Kudrna D."/>
            <person name="Powell R.F."/>
            <person name="Leitch I.J."/>
            <person name="Krueger R.R."/>
            <person name="Wing R.A."/>
            <person name="Amiri K.M.A."/>
            <person name="Purugganan M.D."/>
        </authorList>
    </citation>
    <scope>NUCLEOTIDE SEQUENCE [LARGE SCALE GENOMIC DNA]</scope>
    <source>
        <strain evidence="2">cv. Khalas</strain>
    </source>
</reference>